<dbReference type="RefSeq" id="WP_009766178.1">
    <property type="nucleotide sequence ID" value="NZ_GL982997.1"/>
</dbReference>
<name>F9DR81_9BACL</name>
<protein>
    <submittedName>
        <fullName evidence="1">Uncharacterized protein</fullName>
    </submittedName>
</protein>
<reference evidence="1 2" key="1">
    <citation type="submission" date="2011-04" db="EMBL/GenBank/DDBJ databases">
        <authorList>
            <person name="Muzny D."/>
            <person name="Qin X."/>
            <person name="Deng J."/>
            <person name="Jiang H."/>
            <person name="Liu Y."/>
            <person name="Qu J."/>
            <person name="Song X.-Z."/>
            <person name="Zhang L."/>
            <person name="Thornton R."/>
            <person name="Coyle M."/>
            <person name="Francisco L."/>
            <person name="Jackson L."/>
            <person name="Javaid M."/>
            <person name="Korchina V."/>
            <person name="Kovar C."/>
            <person name="Mata R."/>
            <person name="Mathew T."/>
            <person name="Ngo R."/>
            <person name="Nguyen L."/>
            <person name="Nguyen N."/>
            <person name="Okwuonu G."/>
            <person name="Ongeri F."/>
            <person name="Pham C."/>
            <person name="Simmons D."/>
            <person name="Wilczek-Boney K."/>
            <person name="Hale W."/>
            <person name="Jakkamsetti A."/>
            <person name="Pham P."/>
            <person name="Ruth R."/>
            <person name="San Lucas F."/>
            <person name="Warren J."/>
            <person name="Zhang J."/>
            <person name="Zhao Z."/>
            <person name="Zhou C."/>
            <person name="Zhu D."/>
            <person name="Lee S."/>
            <person name="Bess C."/>
            <person name="Blankenburg K."/>
            <person name="Forbes L."/>
            <person name="Fu Q."/>
            <person name="Gubbala S."/>
            <person name="Hirani K."/>
            <person name="Jayaseelan J.C."/>
            <person name="Lara F."/>
            <person name="Munidasa M."/>
            <person name="Palculict T."/>
            <person name="Patil S."/>
            <person name="Pu L.-L."/>
            <person name="Saada N."/>
            <person name="Tang L."/>
            <person name="Weissenberger G."/>
            <person name="Zhu Y."/>
            <person name="Hemphill L."/>
            <person name="Shang Y."/>
            <person name="Youmans B."/>
            <person name="Ayvaz T."/>
            <person name="Ross M."/>
            <person name="Santibanez J."/>
            <person name="Aqrawi P."/>
            <person name="Gross S."/>
            <person name="Joshi V."/>
            <person name="Fowler G."/>
            <person name="Nazareth L."/>
            <person name="Reid J."/>
            <person name="Worley K."/>
            <person name="Petrosino J."/>
            <person name="Highlander S."/>
            <person name="Gibbs R."/>
        </authorList>
    </citation>
    <scope>NUCLEOTIDE SEQUENCE [LARGE SCALE GENOMIC DNA]</scope>
    <source>
        <strain evidence="1 2">2681</strain>
    </source>
</reference>
<proteinExistence type="predicted"/>
<organism evidence="1 2">
    <name type="scientific">Sporosarcina newyorkensis 2681</name>
    <dbReference type="NCBI Taxonomy" id="1027292"/>
    <lineage>
        <taxon>Bacteria</taxon>
        <taxon>Bacillati</taxon>
        <taxon>Bacillota</taxon>
        <taxon>Bacilli</taxon>
        <taxon>Bacillales</taxon>
        <taxon>Caryophanaceae</taxon>
        <taxon>Sporosarcina</taxon>
    </lineage>
</organism>
<dbReference type="EMBL" id="AFPZ01000036">
    <property type="protein sequence ID" value="EGQ26624.1"/>
    <property type="molecule type" value="Genomic_DNA"/>
</dbReference>
<evidence type="ECO:0000313" key="1">
    <source>
        <dbReference type="EMBL" id="EGQ26624.1"/>
    </source>
</evidence>
<gene>
    <name evidence="1" type="ORF">HMPREF9372_1311</name>
</gene>
<evidence type="ECO:0000313" key="2">
    <source>
        <dbReference type="Proteomes" id="UP000005316"/>
    </source>
</evidence>
<dbReference type="HOGENOM" id="CLU_2604312_0_0_9"/>
<sequence length="79" mass="8757">MSGVWCGSGRVWFGRGWVWLGPGIVWLGPGRVWLGLDTDWFGRGNVTLVPDHLRLPNKSIRPVSYVDTGLFEVLFSIGG</sequence>
<dbReference type="AlphaFoldDB" id="F9DR81"/>
<dbReference type="Proteomes" id="UP000005316">
    <property type="component" value="Unassembled WGS sequence"/>
</dbReference>
<comment type="caution">
    <text evidence="1">The sequence shown here is derived from an EMBL/GenBank/DDBJ whole genome shotgun (WGS) entry which is preliminary data.</text>
</comment>
<accession>F9DR81</accession>